<proteinExistence type="predicted"/>
<keyword evidence="2" id="KW-0808">Transferase</keyword>
<feature type="domain" description="N-acetyltransferase" evidence="1">
    <location>
        <begin position="6"/>
        <end position="179"/>
    </location>
</feature>
<comment type="caution">
    <text evidence="2">The sequence shown here is derived from an EMBL/GenBank/DDBJ whole genome shotgun (WGS) entry which is preliminary data.</text>
</comment>
<evidence type="ECO:0000313" key="2">
    <source>
        <dbReference type="EMBL" id="TYS67758.1"/>
    </source>
</evidence>
<dbReference type="InterPro" id="IPR000182">
    <property type="entry name" value="GNAT_dom"/>
</dbReference>
<evidence type="ECO:0000313" key="3">
    <source>
        <dbReference type="Proteomes" id="UP000322524"/>
    </source>
</evidence>
<name>A0A5D4SZK4_9BACI</name>
<protein>
    <submittedName>
        <fullName evidence="2">GNAT family N-acetyltransferase</fullName>
    </submittedName>
</protein>
<dbReference type="Gene3D" id="3.40.630.30">
    <property type="match status" value="1"/>
</dbReference>
<dbReference type="CDD" id="cd04301">
    <property type="entry name" value="NAT_SF"/>
    <property type="match status" value="1"/>
</dbReference>
<dbReference type="SUPFAM" id="SSF55729">
    <property type="entry name" value="Acyl-CoA N-acyltransferases (Nat)"/>
    <property type="match status" value="1"/>
</dbReference>
<reference evidence="2 3" key="1">
    <citation type="submission" date="2019-08" db="EMBL/GenBank/DDBJ databases">
        <title>Bacillus genomes from the desert of Cuatro Cienegas, Coahuila.</title>
        <authorList>
            <person name="Olmedo-Alvarez G."/>
        </authorList>
    </citation>
    <scope>NUCLEOTIDE SEQUENCE [LARGE SCALE GENOMIC DNA]</scope>
    <source>
        <strain evidence="2 3">CH28_1T</strain>
    </source>
</reference>
<dbReference type="OrthoDB" id="5292888at2"/>
<dbReference type="AlphaFoldDB" id="A0A5D4SZK4"/>
<dbReference type="PROSITE" id="PS51186">
    <property type="entry name" value="GNAT"/>
    <property type="match status" value="1"/>
</dbReference>
<accession>A0A5D4SZK4</accession>
<dbReference type="Pfam" id="PF00583">
    <property type="entry name" value="Acetyltransf_1"/>
    <property type="match status" value="1"/>
</dbReference>
<gene>
    <name evidence="2" type="ORF">FZC76_14445</name>
</gene>
<organism evidence="2 3">
    <name type="scientific">Sutcliffiella horikoshii</name>
    <dbReference type="NCBI Taxonomy" id="79883"/>
    <lineage>
        <taxon>Bacteria</taxon>
        <taxon>Bacillati</taxon>
        <taxon>Bacillota</taxon>
        <taxon>Bacilli</taxon>
        <taxon>Bacillales</taxon>
        <taxon>Bacillaceae</taxon>
        <taxon>Sutcliffiella</taxon>
    </lineage>
</organism>
<dbReference type="GO" id="GO:0016747">
    <property type="term" value="F:acyltransferase activity, transferring groups other than amino-acyl groups"/>
    <property type="evidence" value="ECO:0007669"/>
    <property type="project" value="InterPro"/>
</dbReference>
<dbReference type="Proteomes" id="UP000322524">
    <property type="component" value="Unassembled WGS sequence"/>
</dbReference>
<dbReference type="EMBL" id="VTEV01000005">
    <property type="protein sequence ID" value="TYS67758.1"/>
    <property type="molecule type" value="Genomic_DNA"/>
</dbReference>
<dbReference type="RefSeq" id="WP_148988867.1">
    <property type="nucleotide sequence ID" value="NZ_VTEV01000005.1"/>
</dbReference>
<dbReference type="InterPro" id="IPR016181">
    <property type="entry name" value="Acyl_CoA_acyltransferase"/>
</dbReference>
<evidence type="ECO:0000259" key="1">
    <source>
        <dbReference type="PROSITE" id="PS51186"/>
    </source>
</evidence>
<sequence>MDNKVFKIRKATLSDTKGIARVHVESWKTTYAKIVPDEYLNNLTYESREQIWINSIPNGGVYVAEDNGGEIVGFSSGGKERSGRYDGYDGELYAIYILNEYQGQGVGKALVQPIVDEIIGMGLNTMLVLVLKDNDSCLFYEALGGIKIDELEVQIAGKELTEVVYGWENIEPRGQRPRPFY</sequence>